<evidence type="ECO:0000256" key="6">
    <source>
        <dbReference type="ARBA" id="ARBA00023065"/>
    </source>
</evidence>
<sequence length="656" mass="71593">MHLAILSDDPDTRITIWRICLGRPMNTNEYESLKRRGPDHTKCVSLPPTPLLPLEVAKFTLVRLTMSSSPQGEKDKSSNYSLDRDIPPASLSYDGEDEAHRGVHKVEAIHRVFGRYSKWALFISLGLAAYIYSLDGTTTYNYLSFATSGFGHHSLISSIQVAQSVIVAVGKPVIARIADVSSRGTAYVFVLLFYVIGYIVIASAQNVGAIAAGIVIYAIGYTGLQLLTQVIIADITTLKWRGLVSALMSTPFIINAFVGSNISTNILQNAGWRWGYGMFAILVPAALSPLIVTLLWAEWKARKQGLIEKNTQTADMKWYMRVRRMAAQLDLIGLALLGTSVALILLPLTLSENAKGHWKNASMIAMIVIGGVLIPVFFMYDWKLAKYPVVPARLLKNRSVVGASLIGFFDFVSFYLTFTYLFSFVIVVKPWPLLHATYFSQTQTVALTFFGICAGFAMRFIHRYKYVLVVGLCIRLVGVGLMIHSRGANASDAEVVWTQILQGIGGGFAAVSLQVGAQASVPHVDVAMVTAVVLLITEIGGAVGSAVAGAIWTNTMPGKISQYLPFLPEADRQQLFGSIVYAASFPRGHPVREGVIAAYSDVMETMLIVATVLSVFPIFIALAMPNWHLGDKQNAVDDKNLAGEPTLAGQQEQQKS</sequence>
<evidence type="ECO:0000313" key="10">
    <source>
        <dbReference type="EMBL" id="KAF9489910.1"/>
    </source>
</evidence>
<feature type="transmembrane region" description="Helical" evidence="8">
    <location>
        <begin position="361"/>
        <end position="380"/>
    </location>
</feature>
<feature type="transmembrane region" description="Helical" evidence="8">
    <location>
        <begin position="605"/>
        <end position="624"/>
    </location>
</feature>
<keyword evidence="11" id="KW-1185">Reference proteome</keyword>
<feature type="transmembrane region" description="Helical" evidence="8">
    <location>
        <begin position="210"/>
        <end position="231"/>
    </location>
</feature>
<keyword evidence="6" id="KW-0406">Ion transport</keyword>
<name>A0A9P6DBW8_PLEER</name>
<reference evidence="10" key="1">
    <citation type="submission" date="2020-11" db="EMBL/GenBank/DDBJ databases">
        <authorList>
            <consortium name="DOE Joint Genome Institute"/>
            <person name="Ahrendt S."/>
            <person name="Riley R."/>
            <person name="Andreopoulos W."/>
            <person name="Labutti K."/>
            <person name="Pangilinan J."/>
            <person name="Ruiz-Duenas F.J."/>
            <person name="Barrasa J.M."/>
            <person name="Sanchez-Garcia M."/>
            <person name="Camarero S."/>
            <person name="Miyauchi S."/>
            <person name="Serrano A."/>
            <person name="Linde D."/>
            <person name="Babiker R."/>
            <person name="Drula E."/>
            <person name="Ayuso-Fernandez I."/>
            <person name="Pacheco R."/>
            <person name="Padilla G."/>
            <person name="Ferreira P."/>
            <person name="Barriuso J."/>
            <person name="Kellner H."/>
            <person name="Castanera R."/>
            <person name="Alfaro M."/>
            <person name="Ramirez L."/>
            <person name="Pisabarro A.G."/>
            <person name="Kuo A."/>
            <person name="Tritt A."/>
            <person name="Lipzen A."/>
            <person name="He G."/>
            <person name="Yan M."/>
            <person name="Ng V."/>
            <person name="Cullen D."/>
            <person name="Martin F."/>
            <person name="Rosso M.-N."/>
            <person name="Henrissat B."/>
            <person name="Hibbett D."/>
            <person name="Martinez A.T."/>
            <person name="Grigoriev I.V."/>
        </authorList>
    </citation>
    <scope>NUCLEOTIDE SEQUENCE</scope>
    <source>
        <strain evidence="10">ATCC 90797</strain>
    </source>
</reference>
<feature type="domain" description="Major facilitator superfamily (MFS) profile" evidence="9">
    <location>
        <begin position="121"/>
        <end position="628"/>
    </location>
</feature>
<feature type="transmembrane region" description="Helical" evidence="8">
    <location>
        <begin position="464"/>
        <end position="483"/>
    </location>
</feature>
<keyword evidence="5 8" id="KW-1133">Transmembrane helix</keyword>
<dbReference type="PROSITE" id="PS50850">
    <property type="entry name" value="MFS"/>
    <property type="match status" value="1"/>
</dbReference>
<gene>
    <name evidence="10" type="ORF">BDN71DRAFT_1455335</name>
</gene>
<dbReference type="EMBL" id="MU154655">
    <property type="protein sequence ID" value="KAF9489910.1"/>
    <property type="molecule type" value="Genomic_DNA"/>
</dbReference>
<dbReference type="AlphaFoldDB" id="A0A9P6DBW8"/>
<dbReference type="PANTHER" id="PTHR23501:SF87">
    <property type="entry name" value="SIDEROPHORE IRON TRANSPORTER 2"/>
    <property type="match status" value="1"/>
</dbReference>
<feature type="transmembrane region" description="Helical" evidence="8">
    <location>
        <begin position="243"/>
        <end position="262"/>
    </location>
</feature>
<dbReference type="InterPro" id="IPR011701">
    <property type="entry name" value="MFS"/>
</dbReference>
<organism evidence="10 11">
    <name type="scientific">Pleurotus eryngii</name>
    <name type="common">Boletus of the steppes</name>
    <dbReference type="NCBI Taxonomy" id="5323"/>
    <lineage>
        <taxon>Eukaryota</taxon>
        <taxon>Fungi</taxon>
        <taxon>Dikarya</taxon>
        <taxon>Basidiomycota</taxon>
        <taxon>Agaricomycotina</taxon>
        <taxon>Agaricomycetes</taxon>
        <taxon>Agaricomycetidae</taxon>
        <taxon>Agaricales</taxon>
        <taxon>Pleurotineae</taxon>
        <taxon>Pleurotaceae</taxon>
        <taxon>Pleurotus</taxon>
    </lineage>
</organism>
<evidence type="ECO:0000313" key="11">
    <source>
        <dbReference type="Proteomes" id="UP000807025"/>
    </source>
</evidence>
<dbReference type="GO" id="GO:0006811">
    <property type="term" value="P:monoatomic ion transport"/>
    <property type="evidence" value="ECO:0007669"/>
    <property type="project" value="UniProtKB-KW"/>
</dbReference>
<evidence type="ECO:0000256" key="5">
    <source>
        <dbReference type="ARBA" id="ARBA00022989"/>
    </source>
</evidence>
<protein>
    <submittedName>
        <fullName evidence="10">Drug:h+ antiporter</fullName>
    </submittedName>
</protein>
<feature type="transmembrane region" description="Helical" evidence="8">
    <location>
        <begin position="495"/>
        <end position="515"/>
    </location>
</feature>
<dbReference type="FunFam" id="1.20.1250.20:FF:000197">
    <property type="entry name" value="Siderophore iron transporter 1"/>
    <property type="match status" value="1"/>
</dbReference>
<dbReference type="GO" id="GO:0022857">
    <property type="term" value="F:transmembrane transporter activity"/>
    <property type="evidence" value="ECO:0007669"/>
    <property type="project" value="InterPro"/>
</dbReference>
<proteinExistence type="inferred from homology"/>
<feature type="transmembrane region" description="Helical" evidence="8">
    <location>
        <begin position="438"/>
        <end position="457"/>
    </location>
</feature>
<feature type="transmembrane region" description="Helical" evidence="8">
    <location>
        <begin position="527"/>
        <end position="552"/>
    </location>
</feature>
<dbReference type="Pfam" id="PF07690">
    <property type="entry name" value="MFS_1"/>
    <property type="match status" value="1"/>
</dbReference>
<feature type="transmembrane region" description="Helical" evidence="8">
    <location>
        <begin position="154"/>
        <end position="174"/>
    </location>
</feature>
<accession>A0A9P6DBW8</accession>
<feature type="transmembrane region" description="Helical" evidence="8">
    <location>
        <begin position="186"/>
        <end position="204"/>
    </location>
</feature>
<evidence type="ECO:0000256" key="8">
    <source>
        <dbReference type="SAM" id="Phobius"/>
    </source>
</evidence>
<comment type="caution">
    <text evidence="10">The sequence shown here is derived from an EMBL/GenBank/DDBJ whole genome shotgun (WGS) entry which is preliminary data.</text>
</comment>
<evidence type="ECO:0000256" key="7">
    <source>
        <dbReference type="ARBA" id="ARBA00023136"/>
    </source>
</evidence>
<evidence type="ECO:0000259" key="9">
    <source>
        <dbReference type="PROSITE" id="PS50850"/>
    </source>
</evidence>
<feature type="transmembrane region" description="Helical" evidence="8">
    <location>
        <begin position="329"/>
        <end position="349"/>
    </location>
</feature>
<evidence type="ECO:0000256" key="2">
    <source>
        <dbReference type="ARBA" id="ARBA00008335"/>
    </source>
</evidence>
<feature type="transmembrane region" description="Helical" evidence="8">
    <location>
        <begin position="274"/>
        <end position="297"/>
    </location>
</feature>
<dbReference type="InterPro" id="IPR036259">
    <property type="entry name" value="MFS_trans_sf"/>
</dbReference>
<dbReference type="Proteomes" id="UP000807025">
    <property type="component" value="Unassembled WGS sequence"/>
</dbReference>
<feature type="transmembrane region" description="Helical" evidence="8">
    <location>
        <begin position="116"/>
        <end position="134"/>
    </location>
</feature>
<evidence type="ECO:0000256" key="3">
    <source>
        <dbReference type="ARBA" id="ARBA00022448"/>
    </source>
</evidence>
<dbReference type="Gene3D" id="1.20.1250.20">
    <property type="entry name" value="MFS general substrate transporter like domains"/>
    <property type="match status" value="2"/>
</dbReference>
<dbReference type="PANTHER" id="PTHR23501">
    <property type="entry name" value="MAJOR FACILITATOR SUPERFAMILY"/>
    <property type="match status" value="1"/>
</dbReference>
<keyword evidence="3" id="KW-0813">Transport</keyword>
<feature type="transmembrane region" description="Helical" evidence="8">
    <location>
        <begin position="400"/>
        <end position="426"/>
    </location>
</feature>
<dbReference type="GO" id="GO:0005886">
    <property type="term" value="C:plasma membrane"/>
    <property type="evidence" value="ECO:0007669"/>
    <property type="project" value="TreeGrafter"/>
</dbReference>
<evidence type="ECO:0000256" key="1">
    <source>
        <dbReference type="ARBA" id="ARBA00004141"/>
    </source>
</evidence>
<keyword evidence="4 8" id="KW-0812">Transmembrane</keyword>
<evidence type="ECO:0000256" key="4">
    <source>
        <dbReference type="ARBA" id="ARBA00022692"/>
    </source>
</evidence>
<dbReference type="SUPFAM" id="SSF103473">
    <property type="entry name" value="MFS general substrate transporter"/>
    <property type="match status" value="1"/>
</dbReference>
<keyword evidence="7 8" id="KW-0472">Membrane</keyword>
<dbReference type="OrthoDB" id="2241241at2759"/>
<comment type="similarity">
    <text evidence="2">Belongs to the major facilitator superfamily.</text>
</comment>
<comment type="subcellular location">
    <subcellularLocation>
        <location evidence="1">Membrane</location>
        <topology evidence="1">Multi-pass membrane protein</topology>
    </subcellularLocation>
</comment>
<dbReference type="InterPro" id="IPR020846">
    <property type="entry name" value="MFS_dom"/>
</dbReference>